<dbReference type="GO" id="GO:0008610">
    <property type="term" value="P:lipid biosynthetic process"/>
    <property type="evidence" value="ECO:0007669"/>
    <property type="project" value="UniProtKB-ARBA"/>
</dbReference>
<gene>
    <name evidence="6" type="ORF">FH965_06375</name>
</gene>
<dbReference type="NCBIfam" id="TIGR01733">
    <property type="entry name" value="AA-adenyl-dom"/>
    <property type="match status" value="4"/>
</dbReference>
<dbReference type="Gene3D" id="3.40.50.12780">
    <property type="entry name" value="N-terminal domain of ligase-like"/>
    <property type="match status" value="1"/>
</dbReference>
<dbReference type="SMART" id="SM00823">
    <property type="entry name" value="PKS_PP"/>
    <property type="match status" value="4"/>
</dbReference>
<dbReference type="FunFam" id="1.10.1200.10:FF:000005">
    <property type="entry name" value="Nonribosomal peptide synthetase 1"/>
    <property type="match status" value="4"/>
</dbReference>
<dbReference type="CDD" id="cd19531">
    <property type="entry name" value="LCL_NRPS-like"/>
    <property type="match status" value="1"/>
</dbReference>
<dbReference type="FunFam" id="3.30.300.30:FF:000010">
    <property type="entry name" value="Enterobactin synthetase component F"/>
    <property type="match status" value="1"/>
</dbReference>
<dbReference type="Gene3D" id="3.40.50.1820">
    <property type="entry name" value="alpha/beta hydrolase"/>
    <property type="match status" value="2"/>
</dbReference>
<dbReference type="FunFam" id="3.40.50.980:FF:000001">
    <property type="entry name" value="Non-ribosomal peptide synthetase"/>
    <property type="match status" value="4"/>
</dbReference>
<dbReference type="InterPro" id="IPR001242">
    <property type="entry name" value="Condensation_dom"/>
</dbReference>
<dbReference type="InterPro" id="IPR010071">
    <property type="entry name" value="AA_adenyl_dom"/>
</dbReference>
<keyword evidence="4" id="KW-0597">Phosphoprotein</keyword>
<evidence type="ECO:0000259" key="5">
    <source>
        <dbReference type="PROSITE" id="PS50075"/>
    </source>
</evidence>
<evidence type="ECO:0000256" key="4">
    <source>
        <dbReference type="ARBA" id="ARBA00022553"/>
    </source>
</evidence>
<dbReference type="FunFam" id="3.40.50.12780:FF:000012">
    <property type="entry name" value="Non-ribosomal peptide synthetase"/>
    <property type="match status" value="1"/>
</dbReference>
<comment type="cofactor">
    <cofactor evidence="1">
        <name>pantetheine 4'-phosphate</name>
        <dbReference type="ChEBI" id="CHEBI:47942"/>
    </cofactor>
</comment>
<dbReference type="SUPFAM" id="SSF47336">
    <property type="entry name" value="ACP-like"/>
    <property type="match status" value="4"/>
</dbReference>
<dbReference type="GO" id="GO:0017000">
    <property type="term" value="P:antibiotic biosynthetic process"/>
    <property type="evidence" value="ECO:0007669"/>
    <property type="project" value="UniProtKB-ARBA"/>
</dbReference>
<dbReference type="CDD" id="cd17643">
    <property type="entry name" value="A_NRPS_Cytc1-like"/>
    <property type="match status" value="1"/>
</dbReference>
<dbReference type="Gene3D" id="3.40.50.980">
    <property type="match status" value="6"/>
</dbReference>
<accession>A0A516R3J5</accession>
<dbReference type="PANTHER" id="PTHR45527">
    <property type="entry name" value="NONRIBOSOMAL PEPTIDE SYNTHETASE"/>
    <property type="match status" value="1"/>
</dbReference>
<dbReference type="InterPro" id="IPR042099">
    <property type="entry name" value="ANL_N_sf"/>
</dbReference>
<dbReference type="Pfam" id="PF00550">
    <property type="entry name" value="PP-binding"/>
    <property type="match status" value="4"/>
</dbReference>
<protein>
    <submittedName>
        <fullName evidence="6">Amino acid adenylation domain-containing protein</fullName>
    </submittedName>
</protein>
<name>A0A516R3J5_STRST</name>
<dbReference type="InterPro" id="IPR020806">
    <property type="entry name" value="PKS_PP-bd"/>
</dbReference>
<dbReference type="Pfam" id="PF00501">
    <property type="entry name" value="AMP-binding"/>
    <property type="match status" value="4"/>
</dbReference>
<evidence type="ECO:0000256" key="3">
    <source>
        <dbReference type="ARBA" id="ARBA00022450"/>
    </source>
</evidence>
<dbReference type="GO" id="GO:0005737">
    <property type="term" value="C:cytoplasm"/>
    <property type="evidence" value="ECO:0007669"/>
    <property type="project" value="TreeGrafter"/>
</dbReference>
<feature type="domain" description="Carrier" evidence="5">
    <location>
        <begin position="3106"/>
        <end position="3180"/>
    </location>
</feature>
<evidence type="ECO:0000256" key="1">
    <source>
        <dbReference type="ARBA" id="ARBA00001957"/>
    </source>
</evidence>
<dbReference type="InterPro" id="IPR036736">
    <property type="entry name" value="ACP-like_sf"/>
</dbReference>
<sequence length="4690" mass="505681">MSTGGNRSGQGAGAAKDKREELVRARLAGARGGRRTAVARVDREGPLALSHGQQQMWFLSRLDPDSWEYSVPVVLRLSGPLDPEVLCRGLTAVVARHEILRTRYRLEGTEPVQVIDEPGLFELPTDDLTAFGDPAERERRARALAEAEPGIPFDLERGGPVRARLIRVAADDHILVVVFHHVACDEWSVGQFLGELSSLYEAFAAGRPSPLAPLPVQYADYAAWQRSRLADGVLDRHLAYWRAQLDGLTALEVPTDRPRPATRSWDGDAVPVALSPELTARLRDLGTGHGATLFHTLLAGYQALLSRYTGRTDVPVGTVVSGRGRPELEQLIGYGINTLVLRGRWSGDPAFTDLVEQARATTLDAFDHQEVPFARLVDDLQPERDLSRTPLCQVAFTLHQERTSSFRLPGVAAEPLRATSRVSRFDLTLQLGERSDGGVHGTLEFSTALYDRTTAERLARHYVRLLEAAADAPGLPLSRLELLDAADLAVLVPPVETHGAPASCVHEVFEERAAAAPDAVALVCGPQRLTYGELNARANRVAHHLRELGTTCGDLVGISLDRGIDLMPALIGVLKAGAGYLPLDPEHPADRIAYTLKDAGADIVLTSQVRAEHLRGAHEGRLVVLDGDEDAAALAAAPDTNPDSGVTPDDLIYTIYTSGSTGRPKGVGLTHTNVLRLFTITERYYGFGEGDVWPLFHSYAFDMSVWEMWGALLYGGRLVIVDAETARSPEDFLALLAEQGVTVLNQTPSAFRSLVSLAADGHPLIDELALRVVTFGGERLDVPGLAPWVARRDLDRTQLINMYGITETTVHTTYHRVTEADVASDTGNPVGVPLPDLRVQLRDAHGELVPVGVPGEIHVGGPGVARMYLGRPRLTAERFVPDPYGQPGSRLYRSGDLARYRPDGTLDYLGRIDHQVKIRGHRIELGEIKALLAGHPRVRDAVVVVREDTPGDRRLIAYTVPTSDAVAAPSELRALLARTLPAYMIPSAFLVIAKIPLTVNGKLDQAALPAPDRTALAVERAHVAPRTAAEEEMTGIWRDVLGVDQVGVEDNFFDLGGDSLRAVALVGALREAAHDVTVRDVFAHRTPAELVEFLTGRPAPAAPEPGVEPFALLAAEDRAKLPSGVVDAYPLAQVQLGMVVEMLADDGRNHYHNSTCFRILDERPLDPAALDGAVRTVLGRHEILRTSFALEGYSVPLQLVHAPGEVHAPVAVRDVRALDTEELDRDLRQFMAAERAELFDLTAAPLVRFTGHARDDGSWWLTLTECHAVLEGWSHHSLLMELVATYRALRDGVPPTEPEPAAVRYADFIAAELTALASDEDRSYWRRVIEGHAKFDPPAGWGDDPATTPRGLHRAWVPYHDVEQGLRALAATAKVPIKSVLHAAHLKVMSQLTPEATLRTGLVTNARPEAVGADRVHGVYLNPLPFPFRRGARTWRDLVQQVFDTEIELWPHRRYPLGAMQRDSGAAGRLVDVRFSYQNFRQVDQDVIDYPATIDDSPTEFPLGVSTRAGFMVITAQNHVMARTGVDRLAAMYRAVLEAMAADADGDALHDYLPGGERERVLRAWGGAESVAVVSGVSVPELVARQVVRVPDGVAVECGEQRLSFVELDVAANRLAHRLRAEGVGVGSSVAVLLDRSVELMVALLGVWRAGAGYVPMDPVLPSERIAAMVADGKVSVAVTSAEYADRFADVPVVLTAEDLSAYPSRAPEVAIDLDAVAYTVFTSGSTGRPKGVEVTHRGLANHVEWAERELASSGSGGAPVFSSVAFDLVVPNVWAPLVAGQRVWLYGGELTELGDALVAAGPFSFIKLTPGHLEVLDGQLGDAEIQSLVSRVVVAGEALPGQLVERWRQLLGTGQVINEYGPTEATVGTCVFPLEEEFTGVVPIGRPLPNMVMRVLDAGMRPVPVGVTGELFVGGTGVARGYAGRPALTAERFVPDPYGGPGERLYRTGDLVRWRADGAVDFLGRVDDQVKIRGYRIELGEIRAALVAQPSVSDAAVLVSDDQRLIGYVVGESEGLAEALGGLLPEYMVPSVFVELEAIPLTANGKVDRRALPDPGAPDTDAHVAPRSDAEARIAEVWGQILGLEKVGVEESFFDLGGHSIKAIALVGALRAQGFEAGVGDVFRHRTVAGLAAALGTGGGAPEPESVAPYALLDPHDRERLPEGLVDAFPLAQVQLGMLVEMLADDGRNKYHNTTTFRIKDGRPFDRAALAAAGRAVVERHEMLRASFDLEGYSTPLQLIHAVAELPVTVHDLRGRNAAEQEVFRREHIVSERALPFALDRAPLLRISALVESDEAWWLSVSVCHPITEGWSHRSLLSEIVEGYLTLRADGELPRAETPDVRYADFVAAEQASLASAEDRAYWRDVIDGHGTFELPSALGDPEAAGGDAHTLRVPLDDLAARLRARATETGTSLKAVLHAAHLKVMSQLTPEEAFCTGLVCSGRPEAVGAERVYGMYLNTVPFAHRRGARTWRDLIGQVFEQEGALWPHRRFPMPVMQRELGDGSRLLHVRFSYLDLSDAQTDSDIVDADSGMGEGATEFGLAVAARASGLLLTVDPSSVTRTNLTRIAAMYRAVLESIAADADGDAEATLLPDGEREHVLSTWGGAESVAVVSGVSVPELVARQVVRVPDGVAVECGERRLSFVELDVAANRLAHRLRAEGVGVGSSVAVLLDRSVELMVALLGVWRAGAGYVPMDPVLPSERIAAMVADGKVSVAVTSAEYADRFADVPVVLTAEDLSAYPSRAPEVAIDLDAVAYTVFTSGSTGRPKGVEVTHRGLANHVEWAERELASSGSGGAPVFSSVAFDLVVPNVWAPLVAGQRVWLYGGELTELGDALVAAGPFSFIKLTPGHLEVLDGQLGDAEIQSLVSRVVVAGEALPGQLVERWRQLLGTGQVINEYGPTEATVGTCVFPLEEEFTGVVPIGRPLPNMVMRVLDAGMRPVPVGVTGELFVGGTGVARGYAGRPALTAERFVPDPYGGPGERLYRTGDLVRWRADGAVDFLGRVDDQVKIRGYRIELGEIRAALVAQPSVSDAAVLVSDDQRLIGYVVGESEGLAEALGGLLPEYMVPSVFVELEAIPLTANGKVDRRALPDPGAPDTDAHVAPRSDAEARIAEVWGQILGLEKVGVEESFFDLGGHSIKAIALVGALRAQGFEAGVGDVFRHRTVAGLAAALGTGGGAPEPESVAPYALLDPHDRERLPEGLVDAFPLAQVQLGMLVEMLADDGRNKYHNTTTFRIKDGRPFDRAALAAAGRAVVERHEMLRASFDLEGYSTPLQLIHAVAELPVTVHDLRGRNAAEQEVFRREHIVSERALPFALDRAPLLRISALVESDEAWWLSVSVCHPITEGWSHRSLLSEIVEGYLTLRADGELPRAETPDVRYADFVAAEQASLASAEDRAYWRDVIDGHGTFELPSALGDPEAAGGDAHTLRVPLDDLAARLRARATETGTSLKAVLHAAHLKVMSQLTPEEAFCTGLVCSGRPEAVGAERVYGMYLNTVPFAHRRGARTWRDLIGQVFEQEGALWPHRRFPMPVMQRELGDGSRLLHVRFSYLDLSDAQTDSDIVDADSGMGEGATEFGLAVAARASGLLLTVDPSSVTRTNLTRIAAMYRAVLESIAADADGDAEATLLPDGEREHVLSTWGGAESVAVVSGVSVPELVARQVVRVPDGVAVECGERRLSFVELDVAANRLAHRLRAEGVGVGSSVAVLLDRSVELMVALLGVWRAGAGYVPMDPVLPSERIAAMVADGKVSVAVTSAEYADRFADVPVVLTAEDLSAYPSRAPEVAIDLDAVAYTVFTSGSTGRPKGVEVTHRGLANHVEWAERELASSGSGGAPVFSSVAFDLVVPNVWAPLVAGQRVWLYGGELTELGDALVAAGPFSFIKLTPGHFEVLDGQLSDERVQELTRKVVVAGEALPGQLVERWRQLLGDGQVVNEYGPTEATVGTCVFPLEEEFTGVVPIGRPLPNMVMRVLDTRQQPVPVGVVGELYVGGTGVARGYAGRPALTAERFVPDPYGGPGERLYRTGDLVRWRADGAVDFLGRVDDQVKIRGYRIELGEIRAALVAQPSVSDAAVLVSDEQQLIAYVVGGSEALSEALGEVLPEYMVPSVFVELEAIPLTANGKVDRRALPEATAAVTDTYVAPRSDAEARIAEVWGQILGLEKVGVEESFFDLGGHSIKAIALVGALRAQGFEAGVGDVFRHRTVAGLAAALGTGGGAPEPEVIAPFALVPRSVREALPADVADAYPLSQVQLGMLLEMLSDDGLNKYHNTSTFRIVDGRPFDAAALAHAARTVIARHEMLRTSFALETYEMPLQLVHEEADTTVVAHDLRGTTPEEFEEGRRAHIARERAELFDVSRPPLLRISALVESDEAWHLGFTHCHAITEGWSQQSLLMEVLNAYRAFAEDAEPEPEEPMPVRYADFIAAELAALESTEDRDYWRRVVDGHAACALPAEWGDGVAAAREDFKLSVEFRDIEPALRALATDTGTSFKAVLLAAHLKVLSSVTNEDAFHTGVLYSARPEVPGAERVYGMFLNTLPFAHDRTADTWRALVRQVFDREAEVYRHRRYPLPAVQRLAGGGRLFDIMFRYQDFHQADTGSVDVRAGAGDSSNEFTMSIANVPGRLVLRAVSTGLNRAGAERLAGMYRTVLEAMVADADGDARAAVLTDTERARLLQDWNDTDMEWE</sequence>
<dbReference type="Gene3D" id="3.30.559.10">
    <property type="entry name" value="Chloramphenicol acetyltransferase-like domain"/>
    <property type="match status" value="5"/>
</dbReference>
<dbReference type="PROSITE" id="PS00012">
    <property type="entry name" value="PHOSPHOPANTETHEINE"/>
    <property type="match status" value="4"/>
</dbReference>
<dbReference type="PANTHER" id="PTHR45527:SF1">
    <property type="entry name" value="FATTY ACID SYNTHASE"/>
    <property type="match status" value="1"/>
</dbReference>
<dbReference type="EMBL" id="CP040916">
    <property type="protein sequence ID" value="QDQ10229.1"/>
    <property type="molecule type" value="Genomic_DNA"/>
</dbReference>
<dbReference type="GO" id="GO:0003824">
    <property type="term" value="F:catalytic activity"/>
    <property type="evidence" value="ECO:0007669"/>
    <property type="project" value="InterPro"/>
</dbReference>
<proteinExistence type="inferred from homology"/>
<dbReference type="InterPro" id="IPR023213">
    <property type="entry name" value="CAT-like_dom_sf"/>
</dbReference>
<dbReference type="InterPro" id="IPR025110">
    <property type="entry name" value="AMP-bd_C"/>
</dbReference>
<dbReference type="Gene3D" id="3.30.300.30">
    <property type="match status" value="4"/>
</dbReference>
<keyword evidence="3" id="KW-0596">Phosphopantetheine</keyword>
<dbReference type="Pfam" id="PF13193">
    <property type="entry name" value="AMP-binding_C"/>
    <property type="match status" value="4"/>
</dbReference>
<dbReference type="FunFam" id="2.30.38.10:FF:000001">
    <property type="entry name" value="Non-ribosomal peptide synthetase PvdI"/>
    <property type="match status" value="3"/>
</dbReference>
<evidence type="ECO:0000313" key="7">
    <source>
        <dbReference type="Proteomes" id="UP000316806"/>
    </source>
</evidence>
<dbReference type="GO" id="GO:0043041">
    <property type="term" value="P:amino acid activation for nonribosomal peptide biosynthetic process"/>
    <property type="evidence" value="ECO:0007669"/>
    <property type="project" value="TreeGrafter"/>
</dbReference>
<dbReference type="InterPro" id="IPR045851">
    <property type="entry name" value="AMP-bd_C_sf"/>
</dbReference>
<dbReference type="Gene3D" id="1.10.1200.10">
    <property type="entry name" value="ACP-like"/>
    <property type="match status" value="2"/>
</dbReference>
<evidence type="ECO:0000313" key="6">
    <source>
        <dbReference type="EMBL" id="QDQ10229.1"/>
    </source>
</evidence>
<dbReference type="SUPFAM" id="SSF56801">
    <property type="entry name" value="Acetyl-CoA synthetase-like"/>
    <property type="match status" value="4"/>
</dbReference>
<dbReference type="NCBIfam" id="NF003417">
    <property type="entry name" value="PRK04813.1"/>
    <property type="match status" value="4"/>
</dbReference>
<dbReference type="Proteomes" id="UP000316806">
    <property type="component" value="Chromosome"/>
</dbReference>
<dbReference type="Gene3D" id="2.30.38.10">
    <property type="entry name" value="Luciferase, Domain 3"/>
    <property type="match status" value="3"/>
</dbReference>
<dbReference type="GO" id="GO:0031177">
    <property type="term" value="F:phosphopantetheine binding"/>
    <property type="evidence" value="ECO:0007669"/>
    <property type="project" value="InterPro"/>
</dbReference>
<dbReference type="InterPro" id="IPR029058">
    <property type="entry name" value="AB_hydrolase_fold"/>
</dbReference>
<dbReference type="SUPFAM" id="SSF52777">
    <property type="entry name" value="CoA-dependent acyltransferases"/>
    <property type="match status" value="10"/>
</dbReference>
<dbReference type="PROSITE" id="PS50075">
    <property type="entry name" value="CARRIER"/>
    <property type="match status" value="4"/>
</dbReference>
<dbReference type="InterPro" id="IPR009081">
    <property type="entry name" value="PP-bd_ACP"/>
</dbReference>
<reference evidence="6 7" key="1">
    <citation type="journal article" date="2019" name="J. Ind. Microbiol. Biotechnol.">
        <title>The complete genomic sequence of Streptomyces spectabilis NRRL-2792 and identification of secondary metabolite biosynthetic gene clusters.</title>
        <authorList>
            <person name="Sinha A."/>
            <person name="Phillips-Salemka S."/>
            <person name="Niraula T.A."/>
            <person name="Short K.A."/>
            <person name="Niraula N.P."/>
        </authorList>
    </citation>
    <scope>NUCLEOTIDE SEQUENCE [LARGE SCALE GENOMIC DNA]</scope>
    <source>
        <strain evidence="6 7">NRRL 2792</strain>
    </source>
</reference>
<dbReference type="InterPro" id="IPR000873">
    <property type="entry name" value="AMP-dep_synth/lig_dom"/>
</dbReference>
<dbReference type="InterPro" id="IPR006162">
    <property type="entry name" value="Ppantetheine_attach_site"/>
</dbReference>
<feature type="domain" description="Carrier" evidence="5">
    <location>
        <begin position="1024"/>
        <end position="1098"/>
    </location>
</feature>
<dbReference type="Gene3D" id="3.30.559.30">
    <property type="entry name" value="Nonribosomal peptide synthetase, condensation domain"/>
    <property type="match status" value="5"/>
</dbReference>
<dbReference type="Pfam" id="PF00668">
    <property type="entry name" value="Condensation"/>
    <property type="match status" value="5"/>
</dbReference>
<organism evidence="6 7">
    <name type="scientific">Streptomyces spectabilis</name>
    <dbReference type="NCBI Taxonomy" id="68270"/>
    <lineage>
        <taxon>Bacteria</taxon>
        <taxon>Bacillati</taxon>
        <taxon>Actinomycetota</taxon>
        <taxon>Actinomycetes</taxon>
        <taxon>Kitasatosporales</taxon>
        <taxon>Streptomycetaceae</taxon>
        <taxon>Streptomyces</taxon>
    </lineage>
</organism>
<dbReference type="FunFam" id="3.40.50.980:FF:000002">
    <property type="entry name" value="Enterobactin synthetase component F"/>
    <property type="match status" value="1"/>
</dbReference>
<dbReference type="CDD" id="cd05930">
    <property type="entry name" value="A_NRPS"/>
    <property type="match status" value="3"/>
</dbReference>
<feature type="domain" description="Carrier" evidence="5">
    <location>
        <begin position="4146"/>
        <end position="4220"/>
    </location>
</feature>
<comment type="similarity">
    <text evidence="2">Belongs to the ATP-dependent AMP-binding enzyme family.</text>
</comment>
<feature type="domain" description="Carrier" evidence="5">
    <location>
        <begin position="2066"/>
        <end position="2140"/>
    </location>
</feature>
<dbReference type="GO" id="GO:0044550">
    <property type="term" value="P:secondary metabolite biosynthetic process"/>
    <property type="evidence" value="ECO:0007669"/>
    <property type="project" value="UniProtKB-ARBA"/>
</dbReference>
<dbReference type="RefSeq" id="WP_144001988.1">
    <property type="nucleotide sequence ID" value="NZ_CP040916.1"/>
</dbReference>
<evidence type="ECO:0000256" key="2">
    <source>
        <dbReference type="ARBA" id="ARBA00006432"/>
    </source>
</evidence>